<sequence>MKLGPRTYRGARKITEKLCKAHLQFLKNHVKEQSDLLGGGETFLHEIATAHPKYNQMIRALPMLINFVPEELKEKLLIKENMELLKIGAFLVNKWVSRSA</sequence>
<dbReference type="AlphaFoldDB" id="A0AAI9X230"/>
<evidence type="ECO:0000313" key="2">
    <source>
        <dbReference type="Proteomes" id="UP001227192"/>
    </source>
</evidence>
<reference evidence="1" key="2">
    <citation type="journal article" date="2016" name="Fungal Biol.">
        <title>Ochratoxin A production by Penicillium thymicola.</title>
        <authorList>
            <person name="Nguyen H.D.T."/>
            <person name="McMullin D.R."/>
            <person name="Ponomareva E."/>
            <person name="Riley R."/>
            <person name="Pomraning K.R."/>
            <person name="Baker S.E."/>
            <person name="Seifert K.A."/>
        </authorList>
    </citation>
    <scope>NUCLEOTIDE SEQUENCE</scope>
    <source>
        <strain evidence="1">DAOM 180753</strain>
    </source>
</reference>
<keyword evidence="2" id="KW-1185">Reference proteome</keyword>
<dbReference type="Proteomes" id="UP001227192">
    <property type="component" value="Unassembled WGS sequence"/>
</dbReference>
<accession>A0AAI9X230</accession>
<comment type="caution">
    <text evidence="1">The sequence shown here is derived from an EMBL/GenBank/DDBJ whole genome shotgun (WGS) entry which is preliminary data.</text>
</comment>
<reference evidence="1" key="1">
    <citation type="submission" date="2015-06" db="EMBL/GenBank/DDBJ databases">
        <authorList>
            <person name="Nguyen H."/>
        </authorList>
    </citation>
    <scope>NUCLEOTIDE SEQUENCE</scope>
    <source>
        <strain evidence="1">DAOM 180753</strain>
    </source>
</reference>
<name>A0AAI9X230_PENTH</name>
<protein>
    <submittedName>
        <fullName evidence="1">Uncharacterized protein</fullName>
    </submittedName>
</protein>
<gene>
    <name evidence="1" type="ORF">VN97_g12640</name>
</gene>
<organism evidence="1 2">
    <name type="scientific">Penicillium thymicola</name>
    <dbReference type="NCBI Taxonomy" id="293382"/>
    <lineage>
        <taxon>Eukaryota</taxon>
        <taxon>Fungi</taxon>
        <taxon>Dikarya</taxon>
        <taxon>Ascomycota</taxon>
        <taxon>Pezizomycotina</taxon>
        <taxon>Eurotiomycetes</taxon>
        <taxon>Eurotiomycetidae</taxon>
        <taxon>Eurotiales</taxon>
        <taxon>Aspergillaceae</taxon>
        <taxon>Penicillium</taxon>
    </lineage>
</organism>
<dbReference type="EMBL" id="LACB01001034">
    <property type="protein sequence ID" value="KAJ9480882.1"/>
    <property type="molecule type" value="Genomic_DNA"/>
</dbReference>
<evidence type="ECO:0000313" key="1">
    <source>
        <dbReference type="EMBL" id="KAJ9480882.1"/>
    </source>
</evidence>
<proteinExistence type="predicted"/>